<dbReference type="AlphaFoldDB" id="A0A2V1GXD8"/>
<gene>
    <name evidence="1" type="ORF">DC094_19575</name>
</gene>
<comment type="caution">
    <text evidence="1">The sequence shown here is derived from an EMBL/GenBank/DDBJ whole genome shotgun (WGS) entry which is preliminary data.</text>
</comment>
<keyword evidence="2" id="KW-1185">Reference proteome</keyword>
<accession>A0A2V1GXD8</accession>
<dbReference type="Proteomes" id="UP000244906">
    <property type="component" value="Unassembled WGS sequence"/>
</dbReference>
<reference evidence="1 2" key="1">
    <citation type="submission" date="2018-04" db="EMBL/GenBank/DDBJ databases">
        <title>Thalassorhabdus spongiae gen. nov., sp. nov., isolated from a marine sponge in South-West Iceland.</title>
        <authorList>
            <person name="Knobloch S."/>
            <person name="Daussin A."/>
            <person name="Johannsson R."/>
            <person name="Marteinsson V.T."/>
        </authorList>
    </citation>
    <scope>NUCLEOTIDE SEQUENCE [LARGE SCALE GENOMIC DNA]</scope>
    <source>
        <strain evidence="1 2">Hp12</strain>
    </source>
</reference>
<dbReference type="OrthoDB" id="5572968at2"/>
<protein>
    <recommendedName>
        <fullName evidence="3">DUF1173 domain-containing protein</fullName>
    </recommendedName>
</protein>
<sequence length="397" mass="45157">MTKYAIGGGIFERSDSLIEAVLSQAHQSRERPRCLCKTPGLPMYIARTSDNHFLLKRMSNSGQSHHPDCESYEIPPELSGRGAVAQTAITESHESGFTNLKLDFALSKLSLNRTIVKGESQEATSVRSDPAKLSIRSLLHCLYEDAGLNKWSPKMEDKRSWYIIRKYLLQAAQSKLVRNHPLAETLLIPEQFSLNYKDDIVARRRQFLSRLKKQGNKQPMGILIGEVKAIEKARFGFKMIVKHMPDTPVYLGEDTYKRIAKIFSKELAFFHENESIHLLAICTFCLSASGSPQVDTISFMTVDQSWLAFESIEELELIERLRHEKRHFIKGLRYNLNEKDIIASLLLTDTKQQPTAVYLVPAGASESYYDELNTIVESSDLYSKVLDVNQKESHDII</sequence>
<evidence type="ECO:0008006" key="3">
    <source>
        <dbReference type="Google" id="ProtNLM"/>
    </source>
</evidence>
<evidence type="ECO:0000313" key="1">
    <source>
        <dbReference type="EMBL" id="PVZ64515.1"/>
    </source>
</evidence>
<organism evidence="1 2">
    <name type="scientific">Pelagibaculum spongiae</name>
    <dbReference type="NCBI Taxonomy" id="2080658"/>
    <lineage>
        <taxon>Bacteria</taxon>
        <taxon>Pseudomonadati</taxon>
        <taxon>Pseudomonadota</taxon>
        <taxon>Gammaproteobacteria</taxon>
        <taxon>Oceanospirillales</taxon>
        <taxon>Pelagibaculum</taxon>
    </lineage>
</organism>
<name>A0A2V1GXD8_9GAMM</name>
<proteinExistence type="predicted"/>
<dbReference type="InterPro" id="IPR009553">
    <property type="entry name" value="DUF1173"/>
</dbReference>
<dbReference type="Pfam" id="PF06666">
    <property type="entry name" value="DUF1173"/>
    <property type="match status" value="1"/>
</dbReference>
<dbReference type="EMBL" id="QDDL01000012">
    <property type="protein sequence ID" value="PVZ64515.1"/>
    <property type="molecule type" value="Genomic_DNA"/>
</dbReference>
<evidence type="ECO:0000313" key="2">
    <source>
        <dbReference type="Proteomes" id="UP000244906"/>
    </source>
</evidence>
<dbReference type="RefSeq" id="WP_116688818.1">
    <property type="nucleotide sequence ID" value="NZ_CAWNYD010000012.1"/>
</dbReference>